<evidence type="ECO:0000313" key="2">
    <source>
        <dbReference type="EMBL" id="AGY59557.1"/>
    </source>
</evidence>
<dbReference type="EMBL" id="CP003587">
    <property type="protein sequence ID" value="AGY59557.1"/>
    <property type="molecule type" value="Genomic_DNA"/>
</dbReference>
<dbReference type="RefSeq" id="WP_023174845.1">
    <property type="nucleotide sequence ID" value="NC_022600.1"/>
</dbReference>
<gene>
    <name evidence="2" type="ORF">GKIL_3311</name>
</gene>
<dbReference type="eggNOG" id="COG1403">
    <property type="taxonomic scope" value="Bacteria"/>
</dbReference>
<dbReference type="GO" id="GO:0004519">
    <property type="term" value="F:endonuclease activity"/>
    <property type="evidence" value="ECO:0007669"/>
    <property type="project" value="UniProtKB-KW"/>
</dbReference>
<proteinExistence type="predicted"/>
<dbReference type="SMART" id="SM00507">
    <property type="entry name" value="HNHc"/>
    <property type="match status" value="1"/>
</dbReference>
<dbReference type="InterPro" id="IPR002711">
    <property type="entry name" value="HNH"/>
</dbReference>
<dbReference type="Pfam" id="PF01844">
    <property type="entry name" value="HNH"/>
    <property type="match status" value="1"/>
</dbReference>
<dbReference type="AlphaFoldDB" id="U5QKP9"/>
<feature type="domain" description="HNH nuclease" evidence="1">
    <location>
        <begin position="52"/>
        <end position="103"/>
    </location>
</feature>
<dbReference type="CDD" id="cd00085">
    <property type="entry name" value="HNHc"/>
    <property type="match status" value="1"/>
</dbReference>
<dbReference type="KEGG" id="glj:GKIL_3311"/>
<dbReference type="GO" id="GO:0008270">
    <property type="term" value="F:zinc ion binding"/>
    <property type="evidence" value="ECO:0007669"/>
    <property type="project" value="InterPro"/>
</dbReference>
<reference evidence="2 3" key="1">
    <citation type="journal article" date="2013" name="PLoS ONE">
        <title>Cultivation and Complete Genome Sequencing of Gloeobacter kilaueensis sp. nov., from a Lava Cave in Kilauea Caldera, Hawai'i.</title>
        <authorList>
            <person name="Saw J.H."/>
            <person name="Schatz M."/>
            <person name="Brown M.V."/>
            <person name="Kunkel D.D."/>
            <person name="Foster J.S."/>
            <person name="Shick H."/>
            <person name="Christensen S."/>
            <person name="Hou S."/>
            <person name="Wan X."/>
            <person name="Donachie S.P."/>
        </authorList>
    </citation>
    <scope>NUCLEOTIDE SEQUENCE [LARGE SCALE GENOMIC DNA]</scope>
    <source>
        <strain evidence="3">JS</strain>
    </source>
</reference>
<keyword evidence="2" id="KW-0540">Nuclease</keyword>
<keyword evidence="2" id="KW-0255">Endonuclease</keyword>
<dbReference type="OrthoDB" id="9802901at2"/>
<evidence type="ECO:0000259" key="1">
    <source>
        <dbReference type="SMART" id="SM00507"/>
    </source>
</evidence>
<keyword evidence="3" id="KW-1185">Reference proteome</keyword>
<dbReference type="InterPro" id="IPR003615">
    <property type="entry name" value="HNH_nuc"/>
</dbReference>
<keyword evidence="2" id="KW-0378">Hydrolase</keyword>
<organism evidence="2 3">
    <name type="scientific">Gloeobacter kilaueensis (strain ATCC BAA-2537 / CCAP 1431/1 / ULC 316 / JS1)</name>
    <dbReference type="NCBI Taxonomy" id="1183438"/>
    <lineage>
        <taxon>Bacteria</taxon>
        <taxon>Bacillati</taxon>
        <taxon>Cyanobacteriota</taxon>
        <taxon>Cyanophyceae</taxon>
        <taxon>Gloeobacterales</taxon>
        <taxon>Gloeobacteraceae</taxon>
        <taxon>Gloeobacter</taxon>
    </lineage>
</organism>
<dbReference type="Gene3D" id="1.10.30.50">
    <property type="match status" value="1"/>
</dbReference>
<name>U5QKP9_GLOK1</name>
<dbReference type="STRING" id="1183438.GKIL_3311"/>
<dbReference type="GO" id="GO:0003676">
    <property type="term" value="F:nucleic acid binding"/>
    <property type="evidence" value="ECO:0007669"/>
    <property type="project" value="InterPro"/>
</dbReference>
<dbReference type="HOGENOM" id="CLU_1388510_0_0_3"/>
<sequence length="179" mass="20861">MYRCPDCYSDFLMRVEPCPGCIDQANRKARAKKAKERRHSYDPNGQIEDWEFWDLLRWYRTCPCCGKNWSAVEMIARDHIVPVSRGGPNEAKNLQPLCQPCNLWKSDRIIYFDRHFAGRCAPLPEYLLPYLRAAAPGVHEQTTFLEAAPLDLRLRYPEATARQLEEITLHLSTAQELDY</sequence>
<accession>U5QKP9</accession>
<dbReference type="Proteomes" id="UP000017396">
    <property type="component" value="Chromosome"/>
</dbReference>
<protein>
    <submittedName>
        <fullName evidence="2">HNH endonuclease</fullName>
    </submittedName>
</protein>
<evidence type="ECO:0000313" key="3">
    <source>
        <dbReference type="Proteomes" id="UP000017396"/>
    </source>
</evidence>